<evidence type="ECO:0000256" key="4">
    <source>
        <dbReference type="ARBA" id="ARBA00022737"/>
    </source>
</evidence>
<accession>A0A6J5W342</accession>
<keyword evidence="4" id="KW-0677">Repeat</keyword>
<keyword evidence="5 8" id="KW-1133">Transmembrane helix</keyword>
<comment type="similarity">
    <text evidence="1">Belongs to the ABC transporter superfamily. ABCB family. Multidrug resistance exporter (TC 3.A.1.201) subfamily.</text>
</comment>
<dbReference type="AlphaFoldDB" id="A0A6J5W342"/>
<feature type="domain" description="ABC transmembrane type-1" evidence="9">
    <location>
        <begin position="78"/>
        <end position="188"/>
    </location>
</feature>
<dbReference type="PROSITE" id="PS50929">
    <property type="entry name" value="ABC_TM1F"/>
    <property type="match status" value="1"/>
</dbReference>
<proteinExistence type="inferred from homology"/>
<feature type="transmembrane region" description="Helical" evidence="8">
    <location>
        <begin position="205"/>
        <end position="224"/>
    </location>
</feature>
<dbReference type="PANTHER" id="PTHR45136:SF2">
    <property type="entry name" value="ABC TRANSPORTER DOMAIN-CONTAINING PROTEIN"/>
    <property type="match status" value="1"/>
</dbReference>
<evidence type="ECO:0000256" key="3">
    <source>
        <dbReference type="ARBA" id="ARBA00022692"/>
    </source>
</evidence>
<dbReference type="Gene3D" id="1.20.1560.10">
    <property type="entry name" value="ABC transporter type 1, transmembrane domain"/>
    <property type="match status" value="2"/>
</dbReference>
<dbReference type="GO" id="GO:0140359">
    <property type="term" value="F:ABC-type transporter activity"/>
    <property type="evidence" value="ECO:0007669"/>
    <property type="project" value="InterPro"/>
</dbReference>
<feature type="transmembrane region" description="Helical" evidence="8">
    <location>
        <begin position="60"/>
        <end position="79"/>
    </location>
</feature>
<dbReference type="InterPro" id="IPR036640">
    <property type="entry name" value="ABC1_TM_sf"/>
</dbReference>
<dbReference type="OrthoDB" id="1194042at2759"/>
<feature type="transmembrane region" description="Helical" evidence="8">
    <location>
        <begin position="141"/>
        <end position="159"/>
    </location>
</feature>
<evidence type="ECO:0000259" key="9">
    <source>
        <dbReference type="PROSITE" id="PS50929"/>
    </source>
</evidence>
<keyword evidence="6 8" id="KW-0472">Membrane</keyword>
<protein>
    <recommendedName>
        <fullName evidence="9">ABC transmembrane type-1 domain-containing protein</fullName>
    </recommendedName>
</protein>
<dbReference type="GO" id="GO:0016020">
    <property type="term" value="C:membrane"/>
    <property type="evidence" value="ECO:0007669"/>
    <property type="project" value="InterPro"/>
</dbReference>
<keyword evidence="3 8" id="KW-0812">Transmembrane</keyword>
<evidence type="ECO:0000313" key="10">
    <source>
        <dbReference type="EMBL" id="CAB4294863.1"/>
    </source>
</evidence>
<dbReference type="InterPro" id="IPR011527">
    <property type="entry name" value="ABC1_TM_dom"/>
</dbReference>
<name>A0A6J5W342_PRUAR</name>
<evidence type="ECO:0000256" key="2">
    <source>
        <dbReference type="ARBA" id="ARBA00022448"/>
    </source>
</evidence>
<dbReference type="GO" id="GO:0005524">
    <property type="term" value="F:ATP binding"/>
    <property type="evidence" value="ECO:0007669"/>
    <property type="project" value="InterPro"/>
</dbReference>
<evidence type="ECO:0000256" key="8">
    <source>
        <dbReference type="SAM" id="Phobius"/>
    </source>
</evidence>
<feature type="transmembrane region" description="Helical" evidence="8">
    <location>
        <begin position="20"/>
        <end position="40"/>
    </location>
</feature>
<reference evidence="11" key="1">
    <citation type="journal article" date="2020" name="Genome Biol.">
        <title>Gamete binning: chromosome-level and haplotype-resolved genome assembly enabled by high-throughput single-cell sequencing of gamete genomes.</title>
        <authorList>
            <person name="Campoy J.A."/>
            <person name="Sun H."/>
            <person name="Goel M."/>
            <person name="Jiao W.-B."/>
            <person name="Folz-Donahue K."/>
            <person name="Wang N."/>
            <person name="Rubio M."/>
            <person name="Liu C."/>
            <person name="Kukat C."/>
            <person name="Ruiz D."/>
            <person name="Huettel B."/>
            <person name="Schneeberger K."/>
        </authorList>
    </citation>
    <scope>NUCLEOTIDE SEQUENCE [LARGE SCALE GENOMIC DNA]</scope>
    <source>
        <strain evidence="11">cv. Rojo Pasion</strain>
    </source>
</reference>
<evidence type="ECO:0000256" key="6">
    <source>
        <dbReference type="ARBA" id="ARBA00023136"/>
    </source>
</evidence>
<dbReference type="PANTHER" id="PTHR45136">
    <property type="entry name" value="ABC TRANSPORTER DOMAIN-CONTAINING PROTEIN"/>
    <property type="match status" value="1"/>
</dbReference>
<evidence type="ECO:0000313" key="11">
    <source>
        <dbReference type="Proteomes" id="UP000507245"/>
    </source>
</evidence>
<dbReference type="Pfam" id="PF00664">
    <property type="entry name" value="ABC_membrane"/>
    <property type="match status" value="1"/>
</dbReference>
<dbReference type="Proteomes" id="UP000507245">
    <property type="component" value="Unassembled WGS sequence"/>
</dbReference>
<keyword evidence="7" id="KW-0325">Glycoprotein</keyword>
<dbReference type="SUPFAM" id="SSF90123">
    <property type="entry name" value="ABC transporter transmembrane region"/>
    <property type="match status" value="1"/>
</dbReference>
<keyword evidence="2" id="KW-0813">Transport</keyword>
<evidence type="ECO:0000256" key="7">
    <source>
        <dbReference type="ARBA" id="ARBA00023180"/>
    </source>
</evidence>
<evidence type="ECO:0000256" key="5">
    <source>
        <dbReference type="ARBA" id="ARBA00022989"/>
    </source>
</evidence>
<dbReference type="EMBL" id="CAEKKB010000001">
    <property type="protein sequence ID" value="CAB4294863.1"/>
    <property type="molecule type" value="Genomic_DNA"/>
</dbReference>
<organism evidence="10 11">
    <name type="scientific">Prunus armeniaca</name>
    <name type="common">Apricot</name>
    <name type="synonym">Armeniaca vulgaris</name>
    <dbReference type="NCBI Taxonomy" id="36596"/>
    <lineage>
        <taxon>Eukaryota</taxon>
        <taxon>Viridiplantae</taxon>
        <taxon>Streptophyta</taxon>
        <taxon>Embryophyta</taxon>
        <taxon>Tracheophyta</taxon>
        <taxon>Spermatophyta</taxon>
        <taxon>Magnoliopsida</taxon>
        <taxon>eudicotyledons</taxon>
        <taxon>Gunneridae</taxon>
        <taxon>Pentapetalae</taxon>
        <taxon>rosids</taxon>
        <taxon>fabids</taxon>
        <taxon>Rosales</taxon>
        <taxon>Rosaceae</taxon>
        <taxon>Amygdaloideae</taxon>
        <taxon>Amygdaleae</taxon>
        <taxon>Prunus</taxon>
    </lineage>
</organism>
<sequence length="251" mass="27126">MAKKGRIFRYADGVDKLLLVLGTLGSIGYGLMTPLMMLVLSRVINEYGGGTFFNDVVDKYSLRLLFVAIGVGISAFIVLRQEVAFFDKQANSSMIFKVISTISSDAHLIHDTITEKIPNCLAHLSSFIICFSFGFVLSWRLAVVSLPFSLMFIIPGFVFRKVLKDLGAKINGAYGVVGGIAEQALFNIALEKSTQLGIKQGFSKGLLIGSMGMIYAAWAFQAWVGCKLVTGEGEKGGHVFISGICVIMGGL</sequence>
<keyword evidence="11" id="KW-1185">Reference proteome</keyword>
<evidence type="ECO:0000256" key="1">
    <source>
        <dbReference type="ARBA" id="ARBA00007577"/>
    </source>
</evidence>
<gene>
    <name evidence="10" type="ORF">ORAREDHAP_LOCUS5990</name>
</gene>